<protein>
    <submittedName>
        <fullName evidence="2">Uncharacterized protein</fullName>
    </submittedName>
</protein>
<evidence type="ECO:0000256" key="1">
    <source>
        <dbReference type="SAM" id="MobiDB-lite"/>
    </source>
</evidence>
<dbReference type="EMBL" id="JAEUBE010000183">
    <property type="protein sequence ID" value="KAH3667486.1"/>
    <property type="molecule type" value="Genomic_DNA"/>
</dbReference>
<accession>A0A9P8T665</accession>
<comment type="caution">
    <text evidence="2">The sequence shown here is derived from an EMBL/GenBank/DDBJ whole genome shotgun (WGS) entry which is preliminary data.</text>
</comment>
<dbReference type="GeneID" id="70235102"/>
<organism evidence="2 3">
    <name type="scientific">Ogataea philodendri</name>
    <dbReference type="NCBI Taxonomy" id="1378263"/>
    <lineage>
        <taxon>Eukaryota</taxon>
        <taxon>Fungi</taxon>
        <taxon>Dikarya</taxon>
        <taxon>Ascomycota</taxon>
        <taxon>Saccharomycotina</taxon>
        <taxon>Pichiomycetes</taxon>
        <taxon>Pichiales</taxon>
        <taxon>Pichiaceae</taxon>
        <taxon>Ogataea</taxon>
    </lineage>
</organism>
<dbReference type="AlphaFoldDB" id="A0A9P8T665"/>
<reference evidence="2" key="2">
    <citation type="submission" date="2021-01" db="EMBL/GenBank/DDBJ databases">
        <authorList>
            <person name="Schikora-Tamarit M.A."/>
        </authorList>
    </citation>
    <scope>NUCLEOTIDE SEQUENCE</scope>
    <source>
        <strain evidence="2">CBS6075</strain>
    </source>
</reference>
<sequence length="101" mass="10745">MGLKSPPSTSCSSPSMTSSSWRNSSLLPSSSKITFRSLTIGVDPISSSSSSSATRLSLSSAGLPRTLLYMELISFSRELMNSIHLLNCVLSNSLSNSELKI</sequence>
<keyword evidence="3" id="KW-1185">Reference proteome</keyword>
<evidence type="ECO:0000313" key="2">
    <source>
        <dbReference type="EMBL" id="KAH3667486.1"/>
    </source>
</evidence>
<reference evidence="2" key="1">
    <citation type="journal article" date="2021" name="Open Biol.">
        <title>Shared evolutionary footprints suggest mitochondrial oxidative damage underlies multiple complex I losses in fungi.</title>
        <authorList>
            <person name="Schikora-Tamarit M.A."/>
            <person name="Marcet-Houben M."/>
            <person name="Nosek J."/>
            <person name="Gabaldon T."/>
        </authorList>
    </citation>
    <scope>NUCLEOTIDE SEQUENCE</scope>
    <source>
        <strain evidence="2">CBS6075</strain>
    </source>
</reference>
<name>A0A9P8T665_9ASCO</name>
<gene>
    <name evidence="2" type="ORF">OGAPHI_003135</name>
</gene>
<proteinExistence type="predicted"/>
<dbReference type="RefSeq" id="XP_046062298.1">
    <property type="nucleotide sequence ID" value="XM_046204081.1"/>
</dbReference>
<feature type="region of interest" description="Disordered" evidence="1">
    <location>
        <begin position="1"/>
        <end position="27"/>
    </location>
</feature>
<evidence type="ECO:0000313" key="3">
    <source>
        <dbReference type="Proteomes" id="UP000769157"/>
    </source>
</evidence>
<dbReference type="Proteomes" id="UP000769157">
    <property type="component" value="Unassembled WGS sequence"/>
</dbReference>